<keyword evidence="1" id="KW-0472">Membrane</keyword>
<sequence length="70" mass="8242">MKPTHRRRRNPPRSIGWLYLALGVFVNYLTWVFLLDRMWAEANAYATLAAFNLAAAWFILCPDHRDEETC</sequence>
<name>A0ABN1S4U7_9ACTN</name>
<dbReference type="RefSeq" id="WP_344248257.1">
    <property type="nucleotide sequence ID" value="NZ_BAAAHH010000105.1"/>
</dbReference>
<keyword evidence="1" id="KW-1133">Transmembrane helix</keyword>
<keyword evidence="1" id="KW-0812">Transmembrane</keyword>
<reference evidence="2 3" key="1">
    <citation type="journal article" date="2019" name="Int. J. Syst. Evol. Microbiol.">
        <title>The Global Catalogue of Microorganisms (GCM) 10K type strain sequencing project: providing services to taxonomists for standard genome sequencing and annotation.</title>
        <authorList>
            <consortium name="The Broad Institute Genomics Platform"/>
            <consortium name="The Broad Institute Genome Sequencing Center for Infectious Disease"/>
            <person name="Wu L."/>
            <person name="Ma J."/>
        </authorList>
    </citation>
    <scope>NUCLEOTIDE SEQUENCE [LARGE SCALE GENOMIC DNA]</scope>
    <source>
        <strain evidence="2 3">JCM 10696</strain>
    </source>
</reference>
<dbReference type="Proteomes" id="UP001500665">
    <property type="component" value="Unassembled WGS sequence"/>
</dbReference>
<protein>
    <submittedName>
        <fullName evidence="2">Uncharacterized protein</fullName>
    </submittedName>
</protein>
<proteinExistence type="predicted"/>
<accession>A0ABN1S4U7</accession>
<evidence type="ECO:0000256" key="1">
    <source>
        <dbReference type="SAM" id="Phobius"/>
    </source>
</evidence>
<dbReference type="EMBL" id="BAAAHH010000105">
    <property type="protein sequence ID" value="GAA0971547.1"/>
    <property type="molecule type" value="Genomic_DNA"/>
</dbReference>
<feature type="transmembrane region" description="Helical" evidence="1">
    <location>
        <begin position="15"/>
        <end position="35"/>
    </location>
</feature>
<evidence type="ECO:0000313" key="3">
    <source>
        <dbReference type="Proteomes" id="UP001500665"/>
    </source>
</evidence>
<evidence type="ECO:0000313" key="2">
    <source>
        <dbReference type="EMBL" id="GAA0971547.1"/>
    </source>
</evidence>
<comment type="caution">
    <text evidence="2">The sequence shown here is derived from an EMBL/GenBank/DDBJ whole genome shotgun (WGS) entry which is preliminary data.</text>
</comment>
<gene>
    <name evidence="2" type="ORF">GCM10009550_79650</name>
</gene>
<organism evidence="2 3">
    <name type="scientific">Actinocorallia libanotica</name>
    <dbReference type="NCBI Taxonomy" id="46162"/>
    <lineage>
        <taxon>Bacteria</taxon>
        <taxon>Bacillati</taxon>
        <taxon>Actinomycetota</taxon>
        <taxon>Actinomycetes</taxon>
        <taxon>Streptosporangiales</taxon>
        <taxon>Thermomonosporaceae</taxon>
        <taxon>Actinocorallia</taxon>
    </lineage>
</organism>
<feature type="transmembrane region" description="Helical" evidence="1">
    <location>
        <begin position="42"/>
        <end position="60"/>
    </location>
</feature>
<keyword evidence="3" id="KW-1185">Reference proteome</keyword>